<keyword evidence="1" id="KW-0472">Membrane</keyword>
<dbReference type="Proteomes" id="UP000653493">
    <property type="component" value="Unassembled WGS sequence"/>
</dbReference>
<keyword evidence="3" id="KW-1185">Reference proteome</keyword>
<accession>A0A918GTL5</accession>
<evidence type="ECO:0000313" key="2">
    <source>
        <dbReference type="EMBL" id="GGS57480.1"/>
    </source>
</evidence>
<evidence type="ECO:0000313" key="3">
    <source>
        <dbReference type="Proteomes" id="UP000653493"/>
    </source>
</evidence>
<feature type="transmembrane region" description="Helical" evidence="1">
    <location>
        <begin position="47"/>
        <end position="73"/>
    </location>
</feature>
<proteinExistence type="predicted"/>
<name>A0A918GTL5_STRGD</name>
<organism evidence="2 3">
    <name type="scientific">Streptomyces griseoviridis</name>
    <dbReference type="NCBI Taxonomy" id="45398"/>
    <lineage>
        <taxon>Bacteria</taxon>
        <taxon>Bacillati</taxon>
        <taxon>Actinomycetota</taxon>
        <taxon>Actinomycetes</taxon>
        <taxon>Kitasatosporales</taxon>
        <taxon>Streptomycetaceae</taxon>
        <taxon>Streptomyces</taxon>
    </lineage>
</organism>
<dbReference type="AlphaFoldDB" id="A0A918GTL5"/>
<keyword evidence="1" id="KW-0812">Transmembrane</keyword>
<reference evidence="2" key="1">
    <citation type="journal article" date="2014" name="Int. J. Syst. Evol. Microbiol.">
        <title>Complete genome sequence of Corynebacterium casei LMG S-19264T (=DSM 44701T), isolated from a smear-ripened cheese.</title>
        <authorList>
            <consortium name="US DOE Joint Genome Institute (JGI-PGF)"/>
            <person name="Walter F."/>
            <person name="Albersmeier A."/>
            <person name="Kalinowski J."/>
            <person name="Ruckert C."/>
        </authorList>
    </citation>
    <scope>NUCLEOTIDE SEQUENCE</scope>
    <source>
        <strain evidence="2">JCM 4234</strain>
    </source>
</reference>
<gene>
    <name evidence="2" type="ORF">GCM10010238_53450</name>
</gene>
<protein>
    <submittedName>
        <fullName evidence="2">Uncharacterized protein</fullName>
    </submittedName>
</protein>
<reference evidence="2" key="2">
    <citation type="submission" date="2020-09" db="EMBL/GenBank/DDBJ databases">
        <authorList>
            <person name="Sun Q."/>
            <person name="Ohkuma M."/>
        </authorList>
    </citation>
    <scope>NUCLEOTIDE SEQUENCE</scope>
    <source>
        <strain evidence="2">JCM 4234</strain>
    </source>
</reference>
<sequence length="159" mass="16441">MYAVLLLVLVAAVTGVVLGRAARRRPRPPEPAPAAPPRPPAAGLRTLAWWTGAAAVLLYLWGLLHLAFAVLAAEDGGTGSAPLRPCRAAAHPERAERVTGYSVSYLPLRFRCETPDGDGYPSDAVPGYVTPGAAVLALACAASAVTAGYATGRTARVRT</sequence>
<evidence type="ECO:0000256" key="1">
    <source>
        <dbReference type="SAM" id="Phobius"/>
    </source>
</evidence>
<dbReference type="EMBL" id="BMSL01000021">
    <property type="protein sequence ID" value="GGS57480.1"/>
    <property type="molecule type" value="Genomic_DNA"/>
</dbReference>
<comment type="caution">
    <text evidence="2">The sequence shown here is derived from an EMBL/GenBank/DDBJ whole genome shotgun (WGS) entry which is preliminary data.</text>
</comment>
<keyword evidence="1" id="KW-1133">Transmembrane helix</keyword>